<feature type="compositionally biased region" description="Polar residues" evidence="1">
    <location>
        <begin position="214"/>
        <end position="223"/>
    </location>
</feature>
<dbReference type="EMBL" id="JAINUF010000001">
    <property type="protein sequence ID" value="KAJ8379776.1"/>
    <property type="molecule type" value="Genomic_DNA"/>
</dbReference>
<feature type="compositionally biased region" description="Polar residues" evidence="1">
    <location>
        <begin position="1048"/>
        <end position="1057"/>
    </location>
</feature>
<keyword evidence="4" id="KW-1185">Reference proteome</keyword>
<name>A0A9Q1GA74_SYNKA</name>
<feature type="compositionally biased region" description="Basic and acidic residues" evidence="1">
    <location>
        <begin position="969"/>
        <end position="984"/>
    </location>
</feature>
<feature type="region of interest" description="Disordered" evidence="1">
    <location>
        <begin position="799"/>
        <end position="824"/>
    </location>
</feature>
<evidence type="ECO:0000256" key="1">
    <source>
        <dbReference type="SAM" id="MobiDB-lite"/>
    </source>
</evidence>
<sequence>MGSAVIYCLPGLARGLTAHGAVEQQHPLEEGRVTPQSKLSDSSDNTDSTSKWSELSGFFGHRELLSHLSLAMSQQSLREEELRARHHSALCRLREDALWEKTQAEIAWLEHRRRCLRAGEEGTLADITKKQEEVVNRMQQEQAEIRHWRNLYRSGRQQRKLLLWQQREVTEIRRSAAQLKQELQEQVSEKLGGDRHLESGRKCPTMQRGWASVPLSQPFSKNPLSDREEKSRASIRRHDLLLRGDVFQDSQTAGQDRDRPAAQPGAPVDMKARTKLSEEGSLERKALEDSQRLGCGIWEKSGRNSGAWPQLQSGRPVTGRPASGREPRGSAVSMPGPGFTAKTDAGLGRLLPSEDGWNWRRRRSATDEMAPAERGELRAPQFGYPGSLDGRSKKVPLPPQKSIHAEGRGRDEEEEGETMAMTEAQPQDYPTAFVSEGRPQTLPPPRVEEESGPPERVSQEEELWSDESSSSGGPLRVRSLPNSAEVSWKSQKSVGSFASLPEFQRAAAVCMNVSEMSGPSSDVEEDLPLDVEDGGWRPAGHINEGDREQCTGAPHEPCLAPAVEPKKGIGNMVALNVRNDQRSQSALTSNNNCEIMPSSCATVAGDCPGVLLQTGTVPGWVNSGPSPGPSSPGPDAGRRDTESSSTDYSLSDTEEGSEVLSSSTEYLISSGEEDPDQAHLGTEAPTEEQGRTHLSHPSGPGASSSTRQETSPAIPEVRQLIPEERTSERESGMNIPASLVSPWKPLFLEETLSEILSPVDEVLSYGSTELPPTVTDDLLLPPAPPACEVITWTSEDGFPPPHEEQCEPHLLEDPSIKSDDLPSLSDDPLLPVSIGLSIGLTDRRGNDADFLKVDPVTTGYSAGQRSWEGQGKEDVKSLQSAALSRVEEDENTNSSDLLSSFRIGDRVLVCGSRLGQLRFKGTTSFASGHWAGVALDHPAGNHDGVFRGVRYFQCTKNCGVLVRAEDISRLHSEQESDQETRADDPFSDEEPPSANKPPRDRRAESTGKPSGTGVEKCWSQSQGGERSGGAGDHSSAPQMSRDGFPRELNNNPLQSPTPVCEDTLTAPERSTPRACGGFDPGIHEAQCEEDTQSHQLQQGMFEAEEKESCLIHLDFWNSMSFTGDLRGCGSPNDLGVGRVPWSCLKGPPDMRTETTPLLLLEQSTSQTPLDCLGSPLEKRERGVRPAPCADPQEGRVDPGGRCIRDLDSLVDRLMGKLLMEVVKEAEEVRTKHRGKRSTLKKENHIQNHQALGKGGGGQVKPNLNPNPRSSPPCFSDQWRCSLALAAQPRVRVKPHDPGVVHRLVAASVEALWGQTGGCVANSAEAPAYLSGEDSRRTYRQVIFDLTSDIFHEALRCRWGTSVSPWVLKETSPVSPVWSSKTSLSNVKAVIQAEVRRELNLELTDVQTREMLQNLCKYRTAHRDRVDYVLIQELHKEEQQWVDYSLDQLSVKMQLTEEIFDILLQDTISVLNHIYAVPSSESPPALQPSQSSLIP</sequence>
<dbReference type="PROSITE" id="PS00845">
    <property type="entry name" value="CAP_GLY_1"/>
    <property type="match status" value="1"/>
</dbReference>
<organism evidence="3 4">
    <name type="scientific">Synaphobranchus kaupii</name>
    <name type="common">Kaup's arrowtooth eel</name>
    <dbReference type="NCBI Taxonomy" id="118154"/>
    <lineage>
        <taxon>Eukaryota</taxon>
        <taxon>Metazoa</taxon>
        <taxon>Chordata</taxon>
        <taxon>Craniata</taxon>
        <taxon>Vertebrata</taxon>
        <taxon>Euteleostomi</taxon>
        <taxon>Actinopterygii</taxon>
        <taxon>Neopterygii</taxon>
        <taxon>Teleostei</taxon>
        <taxon>Anguilliformes</taxon>
        <taxon>Synaphobranchidae</taxon>
        <taxon>Synaphobranchus</taxon>
    </lineage>
</organism>
<dbReference type="SMART" id="SM01052">
    <property type="entry name" value="CAP_GLY"/>
    <property type="match status" value="1"/>
</dbReference>
<dbReference type="GO" id="GO:0005813">
    <property type="term" value="C:centrosome"/>
    <property type="evidence" value="ECO:0007669"/>
    <property type="project" value="InterPro"/>
</dbReference>
<dbReference type="SUPFAM" id="SSF74924">
    <property type="entry name" value="Cap-Gly domain"/>
    <property type="match status" value="1"/>
</dbReference>
<dbReference type="InterPro" id="IPR036859">
    <property type="entry name" value="CAP-Gly_dom_sf"/>
</dbReference>
<dbReference type="InterPro" id="IPR025486">
    <property type="entry name" value="DUF4378"/>
</dbReference>
<evidence type="ECO:0000313" key="4">
    <source>
        <dbReference type="Proteomes" id="UP001152622"/>
    </source>
</evidence>
<dbReference type="InterPro" id="IPR000938">
    <property type="entry name" value="CAP-Gly_domain"/>
</dbReference>
<dbReference type="Pfam" id="PF01302">
    <property type="entry name" value="CAP_GLY"/>
    <property type="match status" value="1"/>
</dbReference>
<dbReference type="PROSITE" id="PS50245">
    <property type="entry name" value="CAP_GLY_2"/>
    <property type="match status" value="1"/>
</dbReference>
<dbReference type="Proteomes" id="UP001152622">
    <property type="component" value="Chromosome 1"/>
</dbReference>
<feature type="region of interest" description="Disordered" evidence="1">
    <location>
        <begin position="618"/>
        <end position="733"/>
    </location>
</feature>
<evidence type="ECO:0000259" key="2">
    <source>
        <dbReference type="PROSITE" id="PS50245"/>
    </source>
</evidence>
<feature type="compositionally biased region" description="Basic and acidic residues" evidence="1">
    <location>
        <begin position="801"/>
        <end position="820"/>
    </location>
</feature>
<feature type="compositionally biased region" description="Low complexity" evidence="1">
    <location>
        <begin position="37"/>
        <end position="51"/>
    </location>
</feature>
<dbReference type="GO" id="GO:0008017">
    <property type="term" value="F:microtubule binding"/>
    <property type="evidence" value="ECO:0007669"/>
    <property type="project" value="InterPro"/>
</dbReference>
<proteinExistence type="predicted"/>
<feature type="domain" description="CAP-Gly" evidence="2">
    <location>
        <begin position="921"/>
        <end position="963"/>
    </location>
</feature>
<comment type="caution">
    <text evidence="3">The sequence shown here is derived from an EMBL/GenBank/DDBJ whole genome shotgun (WGS) entry which is preliminary data.</text>
</comment>
<reference evidence="3" key="1">
    <citation type="journal article" date="2023" name="Science">
        <title>Genome structures resolve the early diversification of teleost fishes.</title>
        <authorList>
            <person name="Parey E."/>
            <person name="Louis A."/>
            <person name="Montfort J."/>
            <person name="Bouchez O."/>
            <person name="Roques C."/>
            <person name="Iampietro C."/>
            <person name="Lluch J."/>
            <person name="Castinel A."/>
            <person name="Donnadieu C."/>
            <person name="Desvignes T."/>
            <person name="Floi Bucao C."/>
            <person name="Jouanno E."/>
            <person name="Wen M."/>
            <person name="Mejri S."/>
            <person name="Dirks R."/>
            <person name="Jansen H."/>
            <person name="Henkel C."/>
            <person name="Chen W.J."/>
            <person name="Zahm M."/>
            <person name="Cabau C."/>
            <person name="Klopp C."/>
            <person name="Thompson A.W."/>
            <person name="Robinson-Rechavi M."/>
            <person name="Braasch I."/>
            <person name="Lecointre G."/>
            <person name="Bobe J."/>
            <person name="Postlethwait J.H."/>
            <person name="Berthelot C."/>
            <person name="Roest Crollius H."/>
            <person name="Guiguen Y."/>
        </authorList>
    </citation>
    <scope>NUCLEOTIDE SEQUENCE</scope>
    <source>
        <strain evidence="3">WJC10195</strain>
    </source>
</reference>
<dbReference type="InterPro" id="IPR028750">
    <property type="entry name" value="CEP350/CC187"/>
</dbReference>
<feature type="compositionally biased region" description="Polar residues" evidence="1">
    <location>
        <begin position="701"/>
        <end position="711"/>
    </location>
</feature>
<accession>A0A9Q1GA74</accession>
<evidence type="ECO:0000313" key="3">
    <source>
        <dbReference type="EMBL" id="KAJ8379776.1"/>
    </source>
</evidence>
<feature type="compositionally biased region" description="Basic and acidic residues" evidence="1">
    <location>
        <begin position="270"/>
        <end position="291"/>
    </location>
</feature>
<feature type="region of interest" description="Disordered" evidence="1">
    <location>
        <begin position="190"/>
        <end position="480"/>
    </location>
</feature>
<dbReference type="PANTHER" id="PTHR13958">
    <property type="entry name" value="CENTROSOME-ASSOCIATED PROTEIN 350"/>
    <property type="match status" value="1"/>
</dbReference>
<feature type="compositionally biased region" description="Basic and acidic residues" evidence="1">
    <location>
        <begin position="224"/>
        <end position="242"/>
    </location>
</feature>
<feature type="region of interest" description="Disordered" evidence="1">
    <location>
        <begin position="969"/>
        <end position="1073"/>
    </location>
</feature>
<feature type="compositionally biased region" description="Basic and acidic residues" evidence="1">
    <location>
        <begin position="190"/>
        <end position="201"/>
    </location>
</feature>
<dbReference type="Gene3D" id="2.30.30.190">
    <property type="entry name" value="CAP Gly-rich-like domain"/>
    <property type="match status" value="1"/>
</dbReference>
<gene>
    <name evidence="3" type="ORF">SKAU_G00005540</name>
</gene>
<feature type="region of interest" description="Disordered" evidence="1">
    <location>
        <begin position="27"/>
        <end position="51"/>
    </location>
</feature>
<feature type="compositionally biased region" description="Basic and acidic residues" evidence="1">
    <location>
        <begin position="721"/>
        <end position="731"/>
    </location>
</feature>
<dbReference type="OrthoDB" id="306254at2759"/>
<protein>
    <recommendedName>
        <fullName evidence="2">CAP-Gly domain-containing protein</fullName>
    </recommendedName>
</protein>
<dbReference type="Pfam" id="PF14309">
    <property type="entry name" value="DUF4378"/>
    <property type="match status" value="1"/>
</dbReference>
<dbReference type="PANTHER" id="PTHR13958:SF3">
    <property type="entry name" value="CAP-GLY DOMAIN-CONTAINING PROTEIN-RELATED"/>
    <property type="match status" value="1"/>
</dbReference>
<dbReference type="GO" id="GO:0034453">
    <property type="term" value="P:microtubule anchoring"/>
    <property type="evidence" value="ECO:0007669"/>
    <property type="project" value="InterPro"/>
</dbReference>